<evidence type="ECO:0000313" key="1">
    <source>
        <dbReference type="EMBL" id="TET08857.1"/>
    </source>
</evidence>
<sequence>MRRKKMKRMGLVLCLFLFFVISSGRVGAYPFKLGEKLIYTIEWSGAPLLLKVLAGKSVGKLVLEAEELTQTNGQPAYLFSWELRTAGIYSLLFPIDERRESYVDIDTFCPYKVTICYKEGKDLLKDWVIEIDQKTGEALIRDKKNGQEETRFLSLPVFDIPSLIYWLRTQELEVENVFSLFLLEDVKTKTGKEEIKEEKVQIKVVRKKEIYIRDKPYLTLLCEEVGSEKIKVWFSADERYLPVKIEVDVGEGTLIASLDEGKSIF</sequence>
<dbReference type="InterPro" id="IPR021457">
    <property type="entry name" value="DUF3108"/>
</dbReference>
<evidence type="ECO:0000313" key="2">
    <source>
        <dbReference type="Proteomes" id="UP000316360"/>
    </source>
</evidence>
<accession>A0A523RSZ1</accession>
<gene>
    <name evidence="1" type="ORF">E3J84_05780</name>
</gene>
<name>A0A523RSZ1_UNCAE</name>
<organism evidence="1 2">
    <name type="scientific">Aerophobetes bacterium</name>
    <dbReference type="NCBI Taxonomy" id="2030807"/>
    <lineage>
        <taxon>Bacteria</taxon>
        <taxon>Candidatus Aerophobota</taxon>
    </lineage>
</organism>
<dbReference type="AlphaFoldDB" id="A0A523RSZ1"/>
<reference evidence="1 2" key="1">
    <citation type="submission" date="2019-03" db="EMBL/GenBank/DDBJ databases">
        <title>Metabolic potential of uncultured bacteria and archaea associated with petroleum seepage in deep-sea sediments.</title>
        <authorList>
            <person name="Dong X."/>
            <person name="Hubert C."/>
        </authorList>
    </citation>
    <scope>NUCLEOTIDE SEQUENCE [LARGE SCALE GENOMIC DNA]</scope>
    <source>
        <strain evidence="1">E44_bin7</strain>
    </source>
</reference>
<dbReference type="Pfam" id="PF11306">
    <property type="entry name" value="DUF3108"/>
    <property type="match status" value="1"/>
</dbReference>
<protein>
    <submittedName>
        <fullName evidence="1">DUF3108 domain-containing protein</fullName>
    </submittedName>
</protein>
<proteinExistence type="predicted"/>
<dbReference type="EMBL" id="SOKJ01000330">
    <property type="protein sequence ID" value="TET08857.1"/>
    <property type="molecule type" value="Genomic_DNA"/>
</dbReference>
<dbReference type="Proteomes" id="UP000316360">
    <property type="component" value="Unassembled WGS sequence"/>
</dbReference>
<comment type="caution">
    <text evidence="1">The sequence shown here is derived from an EMBL/GenBank/DDBJ whole genome shotgun (WGS) entry which is preliminary data.</text>
</comment>